<feature type="transmembrane region" description="Helical" evidence="1">
    <location>
        <begin position="179"/>
        <end position="201"/>
    </location>
</feature>
<proteinExistence type="predicted"/>
<dbReference type="GO" id="GO:0016020">
    <property type="term" value="C:membrane"/>
    <property type="evidence" value="ECO:0007669"/>
    <property type="project" value="InterPro"/>
</dbReference>
<accession>A0A6J6DJ04</accession>
<keyword evidence="1" id="KW-0812">Transmembrane</keyword>
<reference evidence="2" key="1">
    <citation type="submission" date="2020-05" db="EMBL/GenBank/DDBJ databases">
        <authorList>
            <person name="Chiriac C."/>
            <person name="Salcher M."/>
            <person name="Ghai R."/>
            <person name="Kavagutti S V."/>
        </authorList>
    </citation>
    <scope>NUCLEOTIDE SEQUENCE</scope>
</reference>
<gene>
    <name evidence="2" type="ORF">UFOPK1698_00111</name>
</gene>
<organism evidence="2">
    <name type="scientific">freshwater metagenome</name>
    <dbReference type="NCBI Taxonomy" id="449393"/>
    <lineage>
        <taxon>unclassified sequences</taxon>
        <taxon>metagenomes</taxon>
        <taxon>ecological metagenomes</taxon>
    </lineage>
</organism>
<feature type="transmembrane region" description="Helical" evidence="1">
    <location>
        <begin position="67"/>
        <end position="88"/>
    </location>
</feature>
<keyword evidence="1" id="KW-1133">Transmembrane helix</keyword>
<dbReference type="Pfam" id="PF01066">
    <property type="entry name" value="CDP-OH_P_transf"/>
    <property type="match status" value="1"/>
</dbReference>
<dbReference type="Gene3D" id="1.20.120.1760">
    <property type="match status" value="1"/>
</dbReference>
<name>A0A6J6DJ04_9ZZZZ</name>
<dbReference type="EMBL" id="CAEZTP010000005">
    <property type="protein sequence ID" value="CAB4564137.1"/>
    <property type="molecule type" value="Genomic_DNA"/>
</dbReference>
<feature type="transmembrane region" description="Helical" evidence="1">
    <location>
        <begin position="109"/>
        <end position="132"/>
    </location>
</feature>
<evidence type="ECO:0000313" key="2">
    <source>
        <dbReference type="EMBL" id="CAB4564137.1"/>
    </source>
</evidence>
<dbReference type="AlphaFoldDB" id="A0A6J6DJ04"/>
<evidence type="ECO:0000256" key="1">
    <source>
        <dbReference type="SAM" id="Phobius"/>
    </source>
</evidence>
<dbReference type="InterPro" id="IPR043130">
    <property type="entry name" value="CDP-OH_PTrfase_TM_dom"/>
</dbReference>
<dbReference type="GO" id="GO:0008654">
    <property type="term" value="P:phospholipid biosynthetic process"/>
    <property type="evidence" value="ECO:0007669"/>
    <property type="project" value="InterPro"/>
</dbReference>
<dbReference type="InterPro" id="IPR000462">
    <property type="entry name" value="CDP-OH_P_trans"/>
</dbReference>
<keyword evidence="1" id="KW-0472">Membrane</keyword>
<dbReference type="GO" id="GO:0016780">
    <property type="term" value="F:phosphotransferase activity, for other substituted phosphate groups"/>
    <property type="evidence" value="ECO:0007669"/>
    <property type="project" value="InterPro"/>
</dbReference>
<sequence>MLSKQEFKVRWSSLHSDAKTDGVVGAWLNISYRFGLVCTLLRISPNVLTLLGLLGAVATAVTSQTLWAIFFLVFSLFCDGIDGSVAIFQQRESNWGATLDAVADRISEAFWFFTLFAIGVPAWIPIVLWSIASFQEYARAKLKALGVSDLGVVTPAERPIRASFLFIALVMNYVDISGVTWLSIGFLVVQIYSFVSVVVFARNQLLRQLDQH</sequence>
<feature type="transmembrane region" description="Helical" evidence="1">
    <location>
        <begin position="40"/>
        <end position="61"/>
    </location>
</feature>
<protein>
    <submittedName>
        <fullName evidence="2">Unannotated protein</fullName>
    </submittedName>
</protein>